<dbReference type="InterPro" id="IPR050312">
    <property type="entry name" value="IolE/XylAMocC-like"/>
</dbReference>
<dbReference type="Proteomes" id="UP000019364">
    <property type="component" value="Unassembled WGS sequence"/>
</dbReference>
<gene>
    <name evidence="2" type="ORF">JCM16418_532</name>
</gene>
<proteinExistence type="predicted"/>
<feature type="domain" description="Xylose isomerase-like TIM barrel" evidence="1">
    <location>
        <begin position="18"/>
        <end position="230"/>
    </location>
</feature>
<dbReference type="SUPFAM" id="SSF51658">
    <property type="entry name" value="Xylose isomerase-like"/>
    <property type="match status" value="1"/>
</dbReference>
<dbReference type="RefSeq" id="WP_036645700.1">
    <property type="nucleotide sequence ID" value="NZ_BAVZ01000001.1"/>
</dbReference>
<dbReference type="InterPro" id="IPR013022">
    <property type="entry name" value="Xyl_isomerase-like_TIM-brl"/>
</dbReference>
<dbReference type="InterPro" id="IPR036237">
    <property type="entry name" value="Xyl_isomerase-like_sf"/>
</dbReference>
<dbReference type="PANTHER" id="PTHR12110">
    <property type="entry name" value="HYDROXYPYRUVATE ISOMERASE"/>
    <property type="match status" value="1"/>
</dbReference>
<sequence>MFTIYDWFGYQLPNRERFQLIKEAGFDGVLLWWSDGFGRDCLGQNDYRKGPQIAREAGLFIENIHAPVQSENNLWLDNLDGEIVTDCYLQCIADCAEFGIPTMVLHLPNEDNPCNTLGLDRIKRITEKAEQLRVNVALENLWNLSNLAYVLDHVDSPRIGFCYDSAHHYRYYPKDDLLSMYGSRLMALHLHDNNGSYAQHGLPFDGTLDWPTIMKEIAGTDYSGATAIEAMNWDYKDLSVNEYLHKAFERAKRLEILKLRFEE</sequence>
<keyword evidence="3" id="KW-1185">Reference proteome</keyword>
<evidence type="ECO:0000313" key="3">
    <source>
        <dbReference type="Proteomes" id="UP000019364"/>
    </source>
</evidence>
<reference evidence="2 3" key="1">
    <citation type="journal article" date="2014" name="Genome Announc.">
        <title>Draft Genome Sequence of Paenibacillus pini JCM 16418T, Isolated from the Rhizosphere of Pine Tree.</title>
        <authorList>
            <person name="Yuki M."/>
            <person name="Oshima K."/>
            <person name="Suda W."/>
            <person name="Oshida Y."/>
            <person name="Kitamura K."/>
            <person name="Iida Y."/>
            <person name="Hattori M."/>
            <person name="Ohkuma M."/>
        </authorList>
    </citation>
    <scope>NUCLEOTIDE SEQUENCE [LARGE SCALE GENOMIC DNA]</scope>
    <source>
        <strain evidence="2 3">JCM 16418</strain>
    </source>
</reference>
<evidence type="ECO:0000313" key="2">
    <source>
        <dbReference type="EMBL" id="GAF06568.1"/>
    </source>
</evidence>
<dbReference type="EMBL" id="BAVZ01000001">
    <property type="protein sequence ID" value="GAF06568.1"/>
    <property type="molecule type" value="Genomic_DNA"/>
</dbReference>
<accession>W7YGB8</accession>
<dbReference type="Gene3D" id="3.20.20.150">
    <property type="entry name" value="Divalent-metal-dependent TIM barrel enzymes"/>
    <property type="match status" value="1"/>
</dbReference>
<dbReference type="STRING" id="1236976.JCM16418_532"/>
<name>W7YGB8_9BACL</name>
<dbReference type="Pfam" id="PF01261">
    <property type="entry name" value="AP_endonuc_2"/>
    <property type="match status" value="1"/>
</dbReference>
<evidence type="ECO:0000259" key="1">
    <source>
        <dbReference type="Pfam" id="PF01261"/>
    </source>
</evidence>
<organism evidence="2 3">
    <name type="scientific">Paenibacillus pini JCM 16418</name>
    <dbReference type="NCBI Taxonomy" id="1236976"/>
    <lineage>
        <taxon>Bacteria</taxon>
        <taxon>Bacillati</taxon>
        <taxon>Bacillota</taxon>
        <taxon>Bacilli</taxon>
        <taxon>Bacillales</taxon>
        <taxon>Paenibacillaceae</taxon>
        <taxon>Paenibacillus</taxon>
    </lineage>
</organism>
<dbReference type="eggNOG" id="COG1082">
    <property type="taxonomic scope" value="Bacteria"/>
</dbReference>
<dbReference type="OrthoDB" id="110795at2"/>
<comment type="caution">
    <text evidence="2">The sequence shown here is derived from an EMBL/GenBank/DDBJ whole genome shotgun (WGS) entry which is preliminary data.</text>
</comment>
<protein>
    <recommendedName>
        <fullName evidence="1">Xylose isomerase-like TIM barrel domain-containing protein</fullName>
    </recommendedName>
</protein>
<dbReference type="AlphaFoldDB" id="W7YGB8"/>